<evidence type="ECO:0000313" key="3">
    <source>
        <dbReference type="EMBL" id="KAL3272730.1"/>
    </source>
</evidence>
<organism evidence="3 4">
    <name type="scientific">Cryptolaemus montrouzieri</name>
    <dbReference type="NCBI Taxonomy" id="559131"/>
    <lineage>
        <taxon>Eukaryota</taxon>
        <taxon>Metazoa</taxon>
        <taxon>Ecdysozoa</taxon>
        <taxon>Arthropoda</taxon>
        <taxon>Hexapoda</taxon>
        <taxon>Insecta</taxon>
        <taxon>Pterygota</taxon>
        <taxon>Neoptera</taxon>
        <taxon>Endopterygota</taxon>
        <taxon>Coleoptera</taxon>
        <taxon>Polyphaga</taxon>
        <taxon>Cucujiformia</taxon>
        <taxon>Coccinelloidea</taxon>
        <taxon>Coccinellidae</taxon>
        <taxon>Scymninae</taxon>
        <taxon>Scymnini</taxon>
        <taxon>Cryptolaemus</taxon>
    </lineage>
</organism>
<dbReference type="Proteomes" id="UP001516400">
    <property type="component" value="Unassembled WGS sequence"/>
</dbReference>
<protein>
    <submittedName>
        <fullName evidence="3">Uncharacterized protein</fullName>
    </submittedName>
</protein>
<name>A0ABD2N1T4_9CUCU</name>
<evidence type="ECO:0000313" key="4">
    <source>
        <dbReference type="Proteomes" id="UP001516400"/>
    </source>
</evidence>
<reference evidence="3 4" key="1">
    <citation type="journal article" date="2021" name="BMC Biol.">
        <title>Horizontally acquired antibacterial genes associated with adaptive radiation of ladybird beetles.</title>
        <authorList>
            <person name="Li H.S."/>
            <person name="Tang X.F."/>
            <person name="Huang Y.H."/>
            <person name="Xu Z.Y."/>
            <person name="Chen M.L."/>
            <person name="Du X.Y."/>
            <person name="Qiu B.Y."/>
            <person name="Chen P.T."/>
            <person name="Zhang W."/>
            <person name="Slipinski A."/>
            <person name="Escalona H.E."/>
            <person name="Waterhouse R.M."/>
            <person name="Zwick A."/>
            <person name="Pang H."/>
        </authorList>
    </citation>
    <scope>NUCLEOTIDE SEQUENCE [LARGE SCALE GENOMIC DNA]</scope>
    <source>
        <strain evidence="3">SYSU2018</strain>
    </source>
</reference>
<accession>A0ABD2N1T4</accession>
<feature type="transmembrane region" description="Helical" evidence="2">
    <location>
        <begin position="6"/>
        <end position="31"/>
    </location>
</feature>
<gene>
    <name evidence="3" type="ORF">HHI36_014192</name>
</gene>
<feature type="coiled-coil region" evidence="1">
    <location>
        <begin position="56"/>
        <end position="146"/>
    </location>
</feature>
<sequence length="180" mass="21283">MTYVKFVVEMISIIIFILISVALFIVGILLISTTEYETLKNNLKQKLSEYSMFTANDQILTSLEELDIKLESLKGQLEEKRREVDASKSEVYRATEKIQALNETSKQVKQYYLGLKQDIMKSEEDCRGLYEQIEEYKTRQLKLKNEVQENIKYYYHLLNAIQNFRFIENKEMLKALPDLQ</sequence>
<proteinExistence type="predicted"/>
<evidence type="ECO:0000256" key="1">
    <source>
        <dbReference type="SAM" id="Coils"/>
    </source>
</evidence>
<dbReference type="AlphaFoldDB" id="A0ABD2N1T4"/>
<keyword evidence="2" id="KW-0812">Transmembrane</keyword>
<dbReference type="EMBL" id="JABFTP020000062">
    <property type="protein sequence ID" value="KAL3272730.1"/>
    <property type="molecule type" value="Genomic_DNA"/>
</dbReference>
<keyword evidence="2" id="KW-1133">Transmembrane helix</keyword>
<evidence type="ECO:0000256" key="2">
    <source>
        <dbReference type="SAM" id="Phobius"/>
    </source>
</evidence>
<comment type="caution">
    <text evidence="3">The sequence shown here is derived from an EMBL/GenBank/DDBJ whole genome shotgun (WGS) entry which is preliminary data.</text>
</comment>
<keyword evidence="2" id="KW-0472">Membrane</keyword>
<keyword evidence="1" id="KW-0175">Coiled coil</keyword>
<keyword evidence="4" id="KW-1185">Reference proteome</keyword>